<feature type="compositionally biased region" description="Basic and acidic residues" evidence="13">
    <location>
        <begin position="1385"/>
        <end position="1394"/>
    </location>
</feature>
<name>A0A5J5ENW3_9PEZI</name>
<dbReference type="GO" id="GO:0005524">
    <property type="term" value="F:ATP binding"/>
    <property type="evidence" value="ECO:0007669"/>
    <property type="project" value="UniProtKB-UniRule"/>
</dbReference>
<dbReference type="SUPFAM" id="SSF57903">
    <property type="entry name" value="FYVE/PHD zinc finger"/>
    <property type="match status" value="1"/>
</dbReference>
<feature type="compositionally biased region" description="Basic and acidic residues" evidence="13">
    <location>
        <begin position="734"/>
        <end position="745"/>
    </location>
</feature>
<feature type="domain" description="PIPK" evidence="14">
    <location>
        <begin position="1792"/>
        <end position="2118"/>
    </location>
</feature>
<dbReference type="Proteomes" id="UP000326924">
    <property type="component" value="Unassembled WGS sequence"/>
</dbReference>
<dbReference type="Gene3D" id="3.30.810.10">
    <property type="entry name" value="2-Layer Sandwich"/>
    <property type="match status" value="1"/>
</dbReference>
<feature type="compositionally biased region" description="Polar residues" evidence="13">
    <location>
        <begin position="1341"/>
        <end position="1359"/>
    </location>
</feature>
<dbReference type="PANTHER" id="PTHR45748:SF7">
    <property type="entry name" value="1-PHOSPHATIDYLINOSITOL 3-PHOSPHATE 5-KINASE-RELATED"/>
    <property type="match status" value="1"/>
</dbReference>
<evidence type="ECO:0000256" key="3">
    <source>
        <dbReference type="ARBA" id="ARBA00022679"/>
    </source>
</evidence>
<feature type="compositionally biased region" description="Polar residues" evidence="13">
    <location>
        <begin position="287"/>
        <end position="301"/>
    </location>
</feature>
<protein>
    <recommendedName>
        <fullName evidence="2">1-phosphatidylinositol-3-phosphate 5-kinase</fullName>
        <ecNumber evidence="2">2.7.1.150</ecNumber>
    </recommendedName>
    <alternativeName>
        <fullName evidence="10">Type III PIP kinase</fullName>
    </alternativeName>
</protein>
<dbReference type="InterPro" id="IPR002423">
    <property type="entry name" value="Cpn60/GroEL/TCP-1"/>
</dbReference>
<dbReference type="Gene3D" id="3.30.800.10">
    <property type="entry name" value="Phosphatidylinositol Phosphate Kinase II Beta"/>
    <property type="match status" value="1"/>
</dbReference>
<dbReference type="EC" id="2.7.1.150" evidence="2"/>
<dbReference type="Pfam" id="PF00118">
    <property type="entry name" value="Cpn60_TCP1"/>
    <property type="match status" value="1"/>
</dbReference>
<dbReference type="SUPFAM" id="SSF56104">
    <property type="entry name" value="SAICAR synthase-like"/>
    <property type="match status" value="1"/>
</dbReference>
<dbReference type="OrthoDB" id="158357at2759"/>
<reference evidence="15 16" key="1">
    <citation type="submission" date="2019-09" db="EMBL/GenBank/DDBJ databases">
        <title>Draft genome of the ectomycorrhizal ascomycete Sphaerosporella brunnea.</title>
        <authorList>
            <consortium name="DOE Joint Genome Institute"/>
            <person name="Benucci G.M."/>
            <person name="Marozzi G."/>
            <person name="Antonielli L."/>
            <person name="Sanchez S."/>
            <person name="Marco P."/>
            <person name="Wang X."/>
            <person name="Falini L.B."/>
            <person name="Barry K."/>
            <person name="Haridas S."/>
            <person name="Lipzen A."/>
            <person name="Labutti K."/>
            <person name="Grigoriev I.V."/>
            <person name="Murat C."/>
            <person name="Martin F."/>
            <person name="Albertini E."/>
            <person name="Donnini D."/>
            <person name="Bonito G."/>
        </authorList>
    </citation>
    <scope>NUCLEOTIDE SEQUENCE [LARGE SCALE GENOMIC DNA]</scope>
    <source>
        <strain evidence="15 16">Sb_GMNB300</strain>
    </source>
</reference>
<comment type="caution">
    <text evidence="15">The sequence shown here is derived from an EMBL/GenBank/DDBJ whole genome shotgun (WGS) entry which is preliminary data.</text>
</comment>
<keyword evidence="9 11" id="KW-0067">ATP-binding</keyword>
<feature type="compositionally biased region" description="Basic and acidic residues" evidence="13">
    <location>
        <begin position="1505"/>
        <end position="1519"/>
    </location>
</feature>
<evidence type="ECO:0000256" key="11">
    <source>
        <dbReference type="PROSITE-ProRule" id="PRU00781"/>
    </source>
</evidence>
<evidence type="ECO:0000256" key="10">
    <source>
        <dbReference type="ARBA" id="ARBA00075294"/>
    </source>
</evidence>
<feature type="compositionally biased region" description="Polar residues" evidence="13">
    <location>
        <begin position="386"/>
        <end position="400"/>
    </location>
</feature>
<keyword evidence="16" id="KW-1185">Reference proteome</keyword>
<feature type="compositionally biased region" description="Low complexity" evidence="13">
    <location>
        <begin position="107"/>
        <end position="119"/>
    </location>
</feature>
<dbReference type="InterPro" id="IPR027484">
    <property type="entry name" value="PInositol-4-P-5-kinase_N"/>
</dbReference>
<keyword evidence="12" id="KW-0175">Coiled coil</keyword>
<keyword evidence="4" id="KW-0479">Metal-binding</keyword>
<keyword evidence="6" id="KW-0863">Zinc-finger</keyword>
<accession>A0A5J5ENW3</accession>
<evidence type="ECO:0000256" key="2">
    <source>
        <dbReference type="ARBA" id="ARBA00012009"/>
    </source>
</evidence>
<dbReference type="FunFam" id="3.30.800.10:FF:000005">
    <property type="entry name" value="1-phosphatidylinositol-3-phosphate 5-kinase (Fab1)"/>
    <property type="match status" value="1"/>
</dbReference>
<dbReference type="PANTHER" id="PTHR45748">
    <property type="entry name" value="1-PHOSPHATIDYLINOSITOL 3-PHOSPHATE 5-KINASE-RELATED"/>
    <property type="match status" value="1"/>
</dbReference>
<dbReference type="FunCoup" id="A0A5J5ENW3">
    <property type="interactions" value="858"/>
</dbReference>
<dbReference type="SUPFAM" id="SSF52029">
    <property type="entry name" value="GroEL apical domain-like"/>
    <property type="match status" value="1"/>
</dbReference>
<feature type="region of interest" description="Disordered" evidence="13">
    <location>
        <begin position="1613"/>
        <end position="1726"/>
    </location>
</feature>
<evidence type="ECO:0000256" key="1">
    <source>
        <dbReference type="ARBA" id="ARBA00000768"/>
    </source>
</evidence>
<feature type="region of interest" description="Disordered" evidence="13">
    <location>
        <begin position="199"/>
        <end position="221"/>
    </location>
</feature>
<evidence type="ECO:0000256" key="7">
    <source>
        <dbReference type="ARBA" id="ARBA00022777"/>
    </source>
</evidence>
<dbReference type="CDD" id="cd17300">
    <property type="entry name" value="PIPKc_PIKfyve"/>
    <property type="match status" value="1"/>
</dbReference>
<gene>
    <name evidence="15" type="ORF">FN846DRAFT_187582</name>
</gene>
<dbReference type="InterPro" id="IPR027483">
    <property type="entry name" value="PInositol-4-P-4/5-kinase_C_sf"/>
</dbReference>
<organism evidence="15 16">
    <name type="scientific">Sphaerosporella brunnea</name>
    <dbReference type="NCBI Taxonomy" id="1250544"/>
    <lineage>
        <taxon>Eukaryota</taxon>
        <taxon>Fungi</taxon>
        <taxon>Dikarya</taxon>
        <taxon>Ascomycota</taxon>
        <taxon>Pezizomycotina</taxon>
        <taxon>Pezizomycetes</taxon>
        <taxon>Pezizales</taxon>
        <taxon>Pyronemataceae</taxon>
        <taxon>Sphaerosporella</taxon>
    </lineage>
</organism>
<feature type="region of interest" description="Disordered" evidence="13">
    <location>
        <begin position="1328"/>
        <end position="1539"/>
    </location>
</feature>
<feature type="region of interest" description="Disordered" evidence="13">
    <location>
        <begin position="1275"/>
        <end position="1316"/>
    </location>
</feature>
<evidence type="ECO:0000256" key="13">
    <source>
        <dbReference type="SAM" id="MobiDB-lite"/>
    </source>
</evidence>
<sequence length="2180" mass="242873">MKFARIVSCVLPHSPPGEGSTIAVSSLIHQQTRTYSYLRFAGLCGQIFCSKCTTLISGDKFGHQGSMRVCSPCLEIVNDYHDESDSDDFPSAAVFRRPPPPPPPPVDSSKAAPASEASPTGFRMPSNIRPGQTPLMAIPATRTTAGNNPNRRSQILEINADIPSSPRPTSSRSIKGFPRPVTSGSNTKVLFGSSLLHSHSHSHTHHKHTRSHHRLSGVPSDERAPFHRSIVDEKRQQRLLPAFHADNILDPDLEPFMSDGDASDDEQMSVFATIAPKLVDAPVPANGTESTGASTPVSSNKGFEKISGSGSARVRRPRSKSRGSISGLGAIISGGETSNIGGETPKRAARRRGSSFIAPLQRPVTRGKSRGLMRSLAESVGGGGQPNISTSGAPANSSPRASRGAAMRGPLAPNVELNSASLEHVKKLLKQLLSDAEIPHVEKWEKALIPILLKCTDDLNPNVRAGDDIDIRHYVKVKRIPGGSASDTSYVSGVVFTKNLALKSMPRNIPQPRILILTFPIEYSRHQQQLMSLEPVIAQEKEFLQNMVNRIVALRPNLLLVQKNVSGYALSLLAQANVATAHLVKPSVIEAVSRCAQADIFSSIDKLALTNFRLGRCQSFDVKTFVHDDIPGRKKTFMYLSGCQKELGCTIILRGADMNTLAIIKQITELMVYVVYNLKLETCLMRDEFVVIPPSPTGPVSPPPGALPPETPLPVIEVVLGSAVDSDSSGETTFRAESEGEQKIDSDDDSTPKPAGEIEIEGSKLDAAAKSPPAENKEMALIVRTTSGARLSDDPLPDDIPHPTYYEDMVRKHETKILSASPFVSYMQPYLLTRARELERKLAYLRRLRDSLVIEEDEDELDKETMDPEKLANIDPEKMALIETPKPDENFVLVDPEAVHGESNIKASKKAKEVLRAIYDAEYDKALHVYETQKKQWENYLSQYDDLFDPFAHQSITILYSMVCTVTTVPCEGPEIRRLEFYFQDTDWQTGKSDCTLGQYIELLCETADWTCDSVSCDRKMIEHHRSYVHGQARVSVLVSDQIACPIKGLQNTILMWSYCKKCVNTNTPAIPMSESSWKYSFGKYLELAFWSSEMKIRDSNCPHDINRDHVRCFGYRGLTVLFQHDPIELLEIVVPRTRITYKPEIDLRVKNEQYIQNEAKIRSFFASVQARLKSINVESVSPEKIEACIAEIETLKARAREDEDWLIAKLQEKYNKSKYYEIIPLNRALRALQEKVVEWDSKFNAFDNQYFPSEKDIRRLATLQLKKIFLDNTTTTSLHEPTPAQEKGEGIKTTSIDGANTSDTSALNSPVPFSSEQAHDVLVSVVEEEQEKDKEKQDQAGTASMQDVTAEAPSTSVLEASDHGDLTPRQEQPTEQAVPPPPEAEQHVEHQAARETVSQPTTPAIPVEGEQPKTLPAVESSESESSTPSMAKRPSLPDSSRMVQVSAIPRLDTSRRRPPPTFSRTVSVPEVTRRKDLAGPASAGLGRRSPTIPLKNKPSIIGKTTEKIRNEKKLDKFRLSSLSKKPQEKEPPSQIPRSVPTVHMNAMQMGLKRPITQATKVSSLAKHFEQLSKEFERERARERRQLAAKRARALPVATSRPIVEVYKNVNEAVEEGSDEEQPEGQPPAVPERETSGMTVSSGSTFKTISPVLSPEQSISPPETDAASQLGTTPDTFVDPQPLSQSHSDVYASDGEMSMTSDPETLGGVPPIGEALPPSNDTDAEGPGLELKIGLPQQHRWMKMLSNFWAERSASGWSSLDYPLHPTDHVFNDSDIIVREDEPSSLIAFTLDCGDYREKLNDIRNSDYSHIGSDRPTSSGEQVHRHSFNLQEHPELERSLLKTTGTHLKYQFQEGTAKMFCKIFYAEQFDALRRNCGIADRYVESLSRCIKWDSKGGKTRSVFLKTQDERIVLKSLSPIETAAFIKFAPAYFQFMSEAFFHELPTVIAKMLGFYQIMIKNPSTGTEIKWDILVMENLFYDRKTTRIFDLKGSMRNRYMQSTGEQNEVLLDENMVEFIYESPLFVREHSKKLLRASLWNDTLFLSRQNVMDYSLMIGIDENRKELCVGIIDCIRTFTWDKKLESWVKEKGFAGGGRNKPTVTSPREYKHRFREAMERYVLEAPSCWHLFRMNYMGALPLQLQSTRGRGDSVQIGDTAAASAEAEMSERKADAAQDGQQQQA</sequence>
<dbReference type="EMBL" id="VXIS01000171">
    <property type="protein sequence ID" value="KAA8899183.1"/>
    <property type="molecule type" value="Genomic_DNA"/>
</dbReference>
<feature type="compositionally biased region" description="Polar residues" evidence="13">
    <location>
        <begin position="1293"/>
        <end position="1316"/>
    </location>
</feature>
<evidence type="ECO:0000256" key="4">
    <source>
        <dbReference type="ARBA" id="ARBA00022723"/>
    </source>
</evidence>
<dbReference type="GO" id="GO:0008270">
    <property type="term" value="F:zinc ion binding"/>
    <property type="evidence" value="ECO:0007669"/>
    <property type="project" value="UniProtKB-KW"/>
</dbReference>
<dbReference type="Gene3D" id="3.50.7.10">
    <property type="entry name" value="GroEL"/>
    <property type="match status" value="1"/>
</dbReference>
<feature type="compositionally biased region" description="Polar residues" evidence="13">
    <location>
        <begin position="1655"/>
        <end position="1675"/>
    </location>
</feature>
<dbReference type="GO" id="GO:0000285">
    <property type="term" value="F:1-phosphatidylinositol-3-phosphate 5-kinase activity"/>
    <property type="evidence" value="ECO:0007669"/>
    <property type="project" value="UniProtKB-EC"/>
</dbReference>
<feature type="compositionally biased region" description="Acidic residues" evidence="13">
    <location>
        <begin position="1613"/>
        <end position="1623"/>
    </location>
</feature>
<dbReference type="InterPro" id="IPR044769">
    <property type="entry name" value="PIKfyve_PIPKc"/>
</dbReference>
<feature type="compositionally biased region" description="Low complexity" evidence="13">
    <location>
        <begin position="323"/>
        <end position="335"/>
    </location>
</feature>
<feature type="region of interest" description="Disordered" evidence="13">
    <location>
        <begin position="157"/>
        <end position="181"/>
    </location>
</feature>
<evidence type="ECO:0000256" key="6">
    <source>
        <dbReference type="ARBA" id="ARBA00022771"/>
    </source>
</evidence>
<keyword evidence="5 11" id="KW-0547">Nucleotide-binding</keyword>
<feature type="compositionally biased region" description="Polar residues" evidence="13">
    <location>
        <begin position="1636"/>
        <end position="1648"/>
    </location>
</feature>
<feature type="compositionally biased region" description="Low complexity" evidence="13">
    <location>
        <begin position="163"/>
        <end position="173"/>
    </location>
</feature>
<feature type="region of interest" description="Disordered" evidence="13">
    <location>
        <begin position="281"/>
        <end position="407"/>
    </location>
</feature>
<evidence type="ECO:0000256" key="5">
    <source>
        <dbReference type="ARBA" id="ARBA00022741"/>
    </source>
</evidence>
<keyword evidence="3 11" id="KW-0808">Transferase</keyword>
<dbReference type="InParanoid" id="A0A5J5ENW3"/>
<dbReference type="FunFam" id="3.30.810.10:FF:000001">
    <property type="entry name" value="1-phosphatidylinositol 3-phosphate 5-kinase FAB1"/>
    <property type="match status" value="1"/>
</dbReference>
<dbReference type="GO" id="GO:0046854">
    <property type="term" value="P:phosphatidylinositol phosphate biosynthetic process"/>
    <property type="evidence" value="ECO:0007669"/>
    <property type="project" value="TreeGrafter"/>
</dbReference>
<proteinExistence type="predicted"/>
<evidence type="ECO:0000256" key="9">
    <source>
        <dbReference type="ARBA" id="ARBA00022840"/>
    </source>
</evidence>
<evidence type="ECO:0000256" key="12">
    <source>
        <dbReference type="SAM" id="Coils"/>
    </source>
</evidence>
<dbReference type="SMART" id="SM00330">
    <property type="entry name" value="PIPKc"/>
    <property type="match status" value="1"/>
</dbReference>
<feature type="region of interest" description="Disordered" evidence="13">
    <location>
        <begin position="2145"/>
        <end position="2180"/>
    </location>
</feature>
<comment type="catalytic activity">
    <reaction evidence="1">
        <text>a 1,2-diacyl-sn-glycero-3-phospho-(1D-myo-inositol-3-phosphate) + ATP = a 1,2-diacyl-sn-glycero-3-phospho-(1D-myo-inositol-3,5-bisphosphate) + ADP + H(+)</text>
        <dbReference type="Rhea" id="RHEA:13609"/>
        <dbReference type="ChEBI" id="CHEBI:15378"/>
        <dbReference type="ChEBI" id="CHEBI:30616"/>
        <dbReference type="ChEBI" id="CHEBI:57923"/>
        <dbReference type="ChEBI" id="CHEBI:58088"/>
        <dbReference type="ChEBI" id="CHEBI:456216"/>
        <dbReference type="EC" id="2.7.1.150"/>
    </reaction>
</comment>
<dbReference type="PROSITE" id="PS51455">
    <property type="entry name" value="PIPK"/>
    <property type="match status" value="1"/>
</dbReference>
<feature type="compositionally biased region" description="Pro residues" evidence="13">
    <location>
        <begin position="97"/>
        <end position="106"/>
    </location>
</feature>
<dbReference type="FunFam" id="3.50.7.10:FF:000007">
    <property type="entry name" value="1-phosphatidylinositol 3-phosphate 5-kinase isoform X1"/>
    <property type="match status" value="1"/>
</dbReference>
<dbReference type="CDD" id="cd03334">
    <property type="entry name" value="Fab1_TCP"/>
    <property type="match status" value="1"/>
</dbReference>
<dbReference type="InterPro" id="IPR002498">
    <property type="entry name" value="PInositol-4-P-4/5-kinase_core"/>
</dbReference>
<dbReference type="GO" id="GO:0000329">
    <property type="term" value="C:fungal-type vacuole membrane"/>
    <property type="evidence" value="ECO:0007669"/>
    <property type="project" value="TreeGrafter"/>
</dbReference>
<dbReference type="InterPro" id="IPR011011">
    <property type="entry name" value="Znf_FYVE_PHD"/>
</dbReference>
<feature type="compositionally biased region" description="Basic residues" evidence="13">
    <location>
        <begin position="199"/>
        <end position="215"/>
    </location>
</feature>
<feature type="region of interest" description="Disordered" evidence="13">
    <location>
        <begin position="725"/>
        <end position="757"/>
    </location>
</feature>
<evidence type="ECO:0000259" key="14">
    <source>
        <dbReference type="PROSITE" id="PS51455"/>
    </source>
</evidence>
<feature type="coiled-coil region" evidence="12">
    <location>
        <begin position="1566"/>
        <end position="1593"/>
    </location>
</feature>
<dbReference type="GO" id="GO:0010008">
    <property type="term" value="C:endosome membrane"/>
    <property type="evidence" value="ECO:0007669"/>
    <property type="project" value="TreeGrafter"/>
</dbReference>
<keyword evidence="7 11" id="KW-0418">Kinase</keyword>
<keyword evidence="8" id="KW-0862">Zinc</keyword>
<dbReference type="Pfam" id="PF01504">
    <property type="entry name" value="PIP5K"/>
    <property type="match status" value="1"/>
</dbReference>
<feature type="region of interest" description="Disordered" evidence="13">
    <location>
        <begin position="84"/>
        <end position="134"/>
    </location>
</feature>
<evidence type="ECO:0000313" key="16">
    <source>
        <dbReference type="Proteomes" id="UP000326924"/>
    </source>
</evidence>
<dbReference type="InterPro" id="IPR027409">
    <property type="entry name" value="GroEL-like_apical_dom_sf"/>
</dbReference>
<evidence type="ECO:0000256" key="8">
    <source>
        <dbReference type="ARBA" id="ARBA00022833"/>
    </source>
</evidence>
<evidence type="ECO:0000313" key="15">
    <source>
        <dbReference type="EMBL" id="KAA8899183.1"/>
    </source>
</evidence>